<evidence type="ECO:0000313" key="2">
    <source>
        <dbReference type="EMBL" id="MCV6825836.1"/>
    </source>
</evidence>
<proteinExistence type="predicted"/>
<protein>
    <recommendedName>
        <fullName evidence="4">Secreted protein</fullName>
    </recommendedName>
</protein>
<dbReference type="Proteomes" id="UP001208041">
    <property type="component" value="Unassembled WGS sequence"/>
</dbReference>
<keyword evidence="3" id="KW-1185">Reference proteome</keyword>
<accession>A0AAE3LTV6</accession>
<dbReference type="AlphaFoldDB" id="A0AAE3LTV6"/>
<evidence type="ECO:0008006" key="4">
    <source>
        <dbReference type="Google" id="ProtNLM"/>
    </source>
</evidence>
<keyword evidence="1" id="KW-0732">Signal</keyword>
<feature type="chain" id="PRO_5041983155" description="Secreted protein" evidence="1">
    <location>
        <begin position="19"/>
        <end position="104"/>
    </location>
</feature>
<name>A0AAE3LTV6_9RHOB</name>
<evidence type="ECO:0000313" key="3">
    <source>
        <dbReference type="Proteomes" id="UP001208041"/>
    </source>
</evidence>
<comment type="caution">
    <text evidence="2">The sequence shown here is derived from an EMBL/GenBank/DDBJ whole genome shotgun (WGS) entry which is preliminary data.</text>
</comment>
<sequence>MKPLGLTALMVIASSLTACTPSSMDQPQISEPDPELNFVRPYRGAGDTCQLVGENAFTVDFLDDAADLVACSTGTDDSASLAASEAARVVTQTNSYTLYSVARR</sequence>
<dbReference type="RefSeq" id="WP_263954786.1">
    <property type="nucleotide sequence ID" value="NZ_JAOYFC010000004.1"/>
</dbReference>
<dbReference type="PROSITE" id="PS51257">
    <property type="entry name" value="PROKAR_LIPOPROTEIN"/>
    <property type="match status" value="1"/>
</dbReference>
<reference evidence="2" key="1">
    <citation type="submission" date="2022-10" db="EMBL/GenBank/DDBJ databases">
        <authorList>
            <person name="Yue Y."/>
        </authorList>
    </citation>
    <scope>NUCLEOTIDE SEQUENCE</scope>
    <source>
        <strain evidence="2">Z654</strain>
    </source>
</reference>
<dbReference type="EMBL" id="JAOYFC010000004">
    <property type="protein sequence ID" value="MCV6825836.1"/>
    <property type="molecule type" value="Genomic_DNA"/>
</dbReference>
<gene>
    <name evidence="2" type="ORF">OH136_14840</name>
</gene>
<organism evidence="2 3">
    <name type="scientific">Halocynthiibacter halioticoli</name>
    <dbReference type="NCBI Taxonomy" id="2986804"/>
    <lineage>
        <taxon>Bacteria</taxon>
        <taxon>Pseudomonadati</taxon>
        <taxon>Pseudomonadota</taxon>
        <taxon>Alphaproteobacteria</taxon>
        <taxon>Rhodobacterales</taxon>
        <taxon>Paracoccaceae</taxon>
        <taxon>Halocynthiibacter</taxon>
    </lineage>
</organism>
<feature type="signal peptide" evidence="1">
    <location>
        <begin position="1"/>
        <end position="18"/>
    </location>
</feature>
<evidence type="ECO:0000256" key="1">
    <source>
        <dbReference type="SAM" id="SignalP"/>
    </source>
</evidence>